<evidence type="ECO:0000256" key="2">
    <source>
        <dbReference type="ARBA" id="ARBA00008473"/>
    </source>
</evidence>
<evidence type="ECO:0000256" key="1">
    <source>
        <dbReference type="ARBA" id="ARBA00004409"/>
    </source>
</evidence>
<dbReference type="RefSeq" id="XP_003685941.1">
    <property type="nucleotide sequence ID" value="XM_003685893.1"/>
</dbReference>
<evidence type="ECO:0000313" key="11">
    <source>
        <dbReference type="EMBL" id="CCE63507.1"/>
    </source>
</evidence>
<protein>
    <recommendedName>
        <fullName evidence="9">Golgi SNAP receptor complex member 1</fullName>
    </recommendedName>
</protein>
<dbReference type="GO" id="GO:0005797">
    <property type="term" value="C:Golgi medial cisterna"/>
    <property type="evidence" value="ECO:0007669"/>
    <property type="project" value="EnsemblFungi"/>
</dbReference>
<dbReference type="AlphaFoldDB" id="G8BUS5"/>
<keyword evidence="12" id="KW-1185">Reference proteome</keyword>
<name>G8BUS5_TETPH</name>
<evidence type="ECO:0000256" key="6">
    <source>
        <dbReference type="ARBA" id="ARBA00022989"/>
    </source>
</evidence>
<dbReference type="GO" id="GO:0005801">
    <property type="term" value="C:cis-Golgi network"/>
    <property type="evidence" value="ECO:0007669"/>
    <property type="project" value="InterPro"/>
</dbReference>
<dbReference type="InterPro" id="IPR023601">
    <property type="entry name" value="Golgi_SNAP_su1"/>
</dbReference>
<organism evidence="11 12">
    <name type="scientific">Tetrapisispora phaffii (strain ATCC 24235 / CBS 4417 / NBRC 1672 / NRRL Y-8282 / UCD 70-5)</name>
    <name type="common">Yeast</name>
    <name type="synonym">Fabospora phaffii</name>
    <dbReference type="NCBI Taxonomy" id="1071381"/>
    <lineage>
        <taxon>Eukaryota</taxon>
        <taxon>Fungi</taxon>
        <taxon>Dikarya</taxon>
        <taxon>Ascomycota</taxon>
        <taxon>Saccharomycotina</taxon>
        <taxon>Saccharomycetes</taxon>
        <taxon>Saccharomycetales</taxon>
        <taxon>Saccharomycetaceae</taxon>
        <taxon>Tetrapisispora</taxon>
    </lineage>
</organism>
<evidence type="ECO:0000256" key="5">
    <source>
        <dbReference type="ARBA" id="ARBA00022927"/>
    </source>
</evidence>
<dbReference type="GO" id="GO:0031201">
    <property type="term" value="C:SNARE complex"/>
    <property type="evidence" value="ECO:0007669"/>
    <property type="project" value="EnsemblFungi"/>
</dbReference>
<evidence type="ECO:0000313" key="12">
    <source>
        <dbReference type="Proteomes" id="UP000005666"/>
    </source>
</evidence>
<dbReference type="STRING" id="1071381.G8BUS5"/>
<dbReference type="GO" id="GO:0048219">
    <property type="term" value="P:inter-Golgi cisterna vesicle-mediated transport"/>
    <property type="evidence" value="ECO:0007669"/>
    <property type="project" value="TreeGrafter"/>
</dbReference>
<keyword evidence="9" id="KW-0931">ER-Golgi transport</keyword>
<dbReference type="HOGENOM" id="CLU_078034_1_1_1"/>
<dbReference type="GO" id="GO:0000139">
    <property type="term" value="C:Golgi membrane"/>
    <property type="evidence" value="ECO:0007669"/>
    <property type="project" value="UniProtKB-SubCell"/>
</dbReference>
<keyword evidence="6 10" id="KW-1133">Transmembrane helix</keyword>
<dbReference type="OrthoDB" id="422156at2759"/>
<accession>G8BUS5</accession>
<gene>
    <name evidence="11" type="primary">TPHA0F00200</name>
    <name evidence="11" type="ordered locus">TPHA_0F00200</name>
</gene>
<keyword evidence="5 9" id="KW-0653">Protein transport</keyword>
<keyword evidence="8 9" id="KW-0472">Membrane</keyword>
<dbReference type="PANTHER" id="PTHR21094:SF2">
    <property type="entry name" value="GOLGI SNAP RECEPTOR COMPLEX MEMBER 1"/>
    <property type="match status" value="1"/>
</dbReference>
<dbReference type="Pfam" id="PF12352">
    <property type="entry name" value="V-SNARE_C"/>
    <property type="match status" value="1"/>
</dbReference>
<keyword evidence="4 10" id="KW-0812">Transmembrane</keyword>
<evidence type="ECO:0000256" key="7">
    <source>
        <dbReference type="ARBA" id="ARBA00023034"/>
    </source>
</evidence>
<dbReference type="EMBL" id="HE612861">
    <property type="protein sequence ID" value="CCE63507.1"/>
    <property type="molecule type" value="Genomic_DNA"/>
</dbReference>
<dbReference type="PANTHER" id="PTHR21094">
    <property type="entry name" value="GOS-28 SNARE- RELATED"/>
    <property type="match status" value="1"/>
</dbReference>
<comment type="function">
    <text evidence="9">Involved in transport from the ER to the Golgi apparatus as well as in intra-Golgi transport. It belongs to a super-family of proteins called t-SNAREs or soluble NSF (N-ethylmaleimide-sensitive factor) attachment protein receptor.</text>
</comment>
<dbReference type="GO" id="GO:0005484">
    <property type="term" value="F:SNAP receptor activity"/>
    <property type="evidence" value="ECO:0007669"/>
    <property type="project" value="EnsemblFungi"/>
</dbReference>
<dbReference type="GO" id="GO:0006906">
    <property type="term" value="P:vesicle fusion"/>
    <property type="evidence" value="ECO:0007669"/>
    <property type="project" value="EnsemblFungi"/>
</dbReference>
<comment type="subcellular location">
    <subcellularLocation>
        <location evidence="1">Golgi apparatus membrane</location>
        <topology evidence="1">Single-pass type IV membrane protein</topology>
    </subcellularLocation>
</comment>
<comment type="similarity">
    <text evidence="2 9">Belongs to the GOSR1 family.</text>
</comment>
<feature type="transmembrane region" description="Helical" evidence="10">
    <location>
        <begin position="202"/>
        <end position="219"/>
    </location>
</feature>
<keyword evidence="3 9" id="KW-0813">Transport</keyword>
<dbReference type="GO" id="GO:0006886">
    <property type="term" value="P:intracellular protein transport"/>
    <property type="evidence" value="ECO:0007669"/>
    <property type="project" value="EnsemblFungi"/>
</dbReference>
<dbReference type="PIRSF" id="PIRSF027109">
    <property type="entry name" value="Golgi_SNARE"/>
    <property type="match status" value="1"/>
</dbReference>
<proteinExistence type="inferred from homology"/>
<dbReference type="GeneID" id="11535334"/>
<keyword evidence="7 9" id="KW-0333">Golgi apparatus</keyword>
<dbReference type="GO" id="GO:0006888">
    <property type="term" value="P:endoplasmic reticulum to Golgi vesicle-mediated transport"/>
    <property type="evidence" value="ECO:0007669"/>
    <property type="project" value="EnsemblFungi"/>
</dbReference>
<sequence length="220" mass="25289">MASKGSSFVTVRSEIISLESKTDSLLSKYSTFAQTSSADQSTEEKKLDTQIETLLGKTHDIIASLGNIVDENKNISTSKISQLQRHKEVYQEHQKNFRNIRSSIQQERNRLNLLFSVKNDIEQQRNFDTNEDEYIQNEAARIDQSHNVVDDLISQAWETRDQIVSQSHLLNNTNNKIMQTLQRIPGLNVLIGKISTRRRKNAVILASVITFCFLFLFLTW</sequence>
<dbReference type="OMA" id="QAYAVND"/>
<comment type="subunit">
    <text evidence="9">Component of several multiprotein Golgi SNARE complexes.</text>
</comment>
<evidence type="ECO:0000256" key="4">
    <source>
        <dbReference type="ARBA" id="ARBA00022692"/>
    </source>
</evidence>
<evidence type="ECO:0000256" key="10">
    <source>
        <dbReference type="SAM" id="Phobius"/>
    </source>
</evidence>
<reference evidence="11 12" key="1">
    <citation type="journal article" date="2011" name="Proc. Natl. Acad. Sci. U.S.A.">
        <title>Evolutionary erosion of yeast sex chromosomes by mating-type switching accidents.</title>
        <authorList>
            <person name="Gordon J.L."/>
            <person name="Armisen D."/>
            <person name="Proux-Wera E."/>
            <person name="Oheigeartaigh S.S."/>
            <person name="Byrne K.P."/>
            <person name="Wolfe K.H."/>
        </authorList>
    </citation>
    <scope>NUCLEOTIDE SEQUENCE [LARGE SCALE GENOMIC DNA]</scope>
    <source>
        <strain evidence="12">ATCC 24235 / CBS 4417 / NBRC 1672 / NRRL Y-8282 / UCD 70-5</strain>
    </source>
</reference>
<evidence type="ECO:0000256" key="3">
    <source>
        <dbReference type="ARBA" id="ARBA00022448"/>
    </source>
</evidence>
<evidence type="ECO:0000256" key="9">
    <source>
        <dbReference type="PIRNR" id="PIRNR027109"/>
    </source>
</evidence>
<evidence type="ECO:0000256" key="8">
    <source>
        <dbReference type="ARBA" id="ARBA00023136"/>
    </source>
</evidence>
<dbReference type="eggNOG" id="KOG3208">
    <property type="taxonomic scope" value="Eukaryota"/>
</dbReference>
<dbReference type="Proteomes" id="UP000005666">
    <property type="component" value="Chromosome 6"/>
</dbReference>
<dbReference type="KEGG" id="tpf:TPHA_0F00200"/>